<keyword evidence="5" id="KW-0597">Phosphoprotein</keyword>
<evidence type="ECO:0000256" key="1">
    <source>
        <dbReference type="ARBA" id="ARBA00004496"/>
    </source>
</evidence>
<dbReference type="FunFam" id="1.25.40.10:FF:000149">
    <property type="entry name" value="Clathrin-coated vesiclec protein (Bud7)"/>
    <property type="match status" value="1"/>
</dbReference>
<dbReference type="InterPro" id="IPR015374">
    <property type="entry name" value="ChAPs"/>
</dbReference>
<dbReference type="Pfam" id="PF09295">
    <property type="entry name" value="ChAPs"/>
    <property type="match status" value="1"/>
</dbReference>
<dbReference type="AlphaFoldDB" id="A0AAW0RTZ9"/>
<gene>
    <name evidence="10" type="ORF">G3M48_004055</name>
</gene>
<dbReference type="GO" id="GO:0006893">
    <property type="term" value="P:Golgi to plasma membrane transport"/>
    <property type="evidence" value="ECO:0007669"/>
    <property type="project" value="UniProtKB-ARBA"/>
</dbReference>
<dbReference type="GO" id="GO:0005525">
    <property type="term" value="F:GTP binding"/>
    <property type="evidence" value="ECO:0007669"/>
    <property type="project" value="UniProtKB-KW"/>
</dbReference>
<comment type="subcellular location">
    <subcellularLocation>
        <location evidence="1">Cytoplasm</location>
    </subcellularLocation>
</comment>
<dbReference type="EMBL" id="JAAHCF010000263">
    <property type="protein sequence ID" value="KAK8145754.1"/>
    <property type="molecule type" value="Genomic_DNA"/>
</dbReference>
<dbReference type="InterPro" id="IPR011990">
    <property type="entry name" value="TPR-like_helical_dom_sf"/>
</dbReference>
<keyword evidence="4" id="KW-0963">Cytoplasm</keyword>
<feature type="region of interest" description="Disordered" evidence="9">
    <location>
        <begin position="1042"/>
        <end position="1090"/>
    </location>
</feature>
<evidence type="ECO:0000256" key="5">
    <source>
        <dbReference type="ARBA" id="ARBA00022553"/>
    </source>
</evidence>
<dbReference type="CDD" id="cd17870">
    <property type="entry name" value="GPN1"/>
    <property type="match status" value="1"/>
</dbReference>
<dbReference type="InterPro" id="IPR004130">
    <property type="entry name" value="Gpn"/>
</dbReference>
<dbReference type="Gene3D" id="1.25.40.10">
    <property type="entry name" value="Tetratricopeptide repeat domain"/>
    <property type="match status" value="2"/>
</dbReference>
<dbReference type="Gene3D" id="3.40.50.300">
    <property type="entry name" value="P-loop containing nucleotide triphosphate hydrolases"/>
    <property type="match status" value="1"/>
</dbReference>
<dbReference type="InterPro" id="IPR027417">
    <property type="entry name" value="P-loop_NTPase"/>
</dbReference>
<evidence type="ECO:0000256" key="7">
    <source>
        <dbReference type="ARBA" id="ARBA00022801"/>
    </source>
</evidence>
<reference evidence="10 11" key="1">
    <citation type="submission" date="2020-02" db="EMBL/GenBank/DDBJ databases">
        <title>Comparative genomics of the hypocrealean fungal genus Beauvera.</title>
        <authorList>
            <person name="Showalter D.N."/>
            <person name="Bushley K.E."/>
            <person name="Rehner S.A."/>
        </authorList>
    </citation>
    <scope>NUCLEOTIDE SEQUENCE [LARGE SCALE GENOMIC DNA]</scope>
    <source>
        <strain evidence="10 11">ARSEF4384</strain>
    </source>
</reference>
<sequence length="1106" mass="123456">MLAPAVPEITEENLHESIDARTESLLSLRELGPPDLVHLLRQSIRNPLKQSGVYHHVTGVDASSSASLAAYINTLTYKEHGPSATSKIVEGVFWLDMRVHVSIPGTVESYCVDERGEKRKASEDLWLETYLCSVLRAYSYADDGSGDTIRKIMGVRRFNPVTNTEAEHRFLFAAEQLFFRGWQLGSDSVVQVPTNVSNHLTTGLLKYLETTGRYASGINLFEKLRTQSIEVSSLLAKVQFMGNEEVAGVKVLYESLQQTPMDYVMLDTQAEFLMKKAQKAETTEQRTDRLTMAMGCADRSTIAAPSEFGTWARLAQVYVAMEDWENALTTLNSCPMFTYQDKDAPLMPEPKEVQLPILPETRLDEIDSEPESRFSEQVDPSILGLRAAAYRGTFRKAYSILTEMTAKIGWDQLLKIRSAVFVMEDEYRTEKQEATQGAHKRTPSTDALRGTPDPTPNGDDKNEEEENKGEATENINGEESGVDEGVDNGVERPSNTIDPKSLKGDQENGDSDESLSKLNTKRLCERWLDSLFMVLYEDLRVYTIWRTQMAQYRAQQMQYKKSAEEWEILGSLAERLQHFDEAVEAYRACLSVRFSPKALAGVLRVYERSKSTRETVASVIRLVTWQYRWYSEFSPELLHTIRTLIEDEGAVKVRSIIQATSLPQAVLDLTHHYAALCANFRSSGTEVLSIKFHEEFGAELNTSDTLDLSTTDLVAASTHTVMASEASSAASSSPPVAIVCVGMAGSGKTTFMQRINAYLHEKETPPYVMNLDPAVMSVPFESNIDIRDSVNYEEVMKQYNLGPNGGILTSLNLFATKVDQVVNLLEKRTKPDPETPQKKPIHNILVDTPGQIEVFVWSASGTILLESLASSFPTVIAYVIDTPRTSSTSTFMSNMLYACSILYKTKLPMILVFNKTDVKDAAFAKEWMTDFEAFQEALRRDEESDALGGVEGGGHGGSGYMGSLLNSMSLMLEEFYAHLSMVGVSARMGTGVDDFFAAVEEKRQEFLRDYQPELERRRVERENQKKVARDKELDKMMQDMAVGGQGGAAGEAMGDEDMESSGDDDEDSGDEAAKKSLQERYQAAMGDNEDSVLADASFAQYLHKKR</sequence>
<keyword evidence="7" id="KW-0378">Hydrolase</keyword>
<dbReference type="PANTHER" id="PTHR31975">
    <property type="entry name" value="BUD SITE SELECTION PROTEIN 7-RELATED"/>
    <property type="match status" value="1"/>
</dbReference>
<dbReference type="Proteomes" id="UP001397290">
    <property type="component" value="Unassembled WGS sequence"/>
</dbReference>
<dbReference type="SUPFAM" id="SSF52540">
    <property type="entry name" value="P-loop containing nucleoside triphosphate hydrolases"/>
    <property type="match status" value="1"/>
</dbReference>
<organism evidence="10 11">
    <name type="scientific">Beauveria asiatica</name>
    <dbReference type="NCBI Taxonomy" id="1069075"/>
    <lineage>
        <taxon>Eukaryota</taxon>
        <taxon>Fungi</taxon>
        <taxon>Dikarya</taxon>
        <taxon>Ascomycota</taxon>
        <taxon>Pezizomycotina</taxon>
        <taxon>Sordariomycetes</taxon>
        <taxon>Hypocreomycetidae</taxon>
        <taxon>Hypocreales</taxon>
        <taxon>Cordycipitaceae</taxon>
        <taxon>Beauveria</taxon>
    </lineage>
</organism>
<dbReference type="InterPro" id="IPR030230">
    <property type="entry name" value="Gpn1/Npa3/XAB1"/>
</dbReference>
<evidence type="ECO:0000256" key="6">
    <source>
        <dbReference type="ARBA" id="ARBA00022741"/>
    </source>
</evidence>
<protein>
    <recommendedName>
        <fullName evidence="3">GPN-loop GTPase 1</fullName>
    </recommendedName>
</protein>
<evidence type="ECO:0000256" key="9">
    <source>
        <dbReference type="SAM" id="MobiDB-lite"/>
    </source>
</evidence>
<evidence type="ECO:0000313" key="11">
    <source>
        <dbReference type="Proteomes" id="UP001397290"/>
    </source>
</evidence>
<evidence type="ECO:0000256" key="8">
    <source>
        <dbReference type="ARBA" id="ARBA00023134"/>
    </source>
</evidence>
<feature type="region of interest" description="Disordered" evidence="9">
    <location>
        <begin position="431"/>
        <end position="514"/>
    </location>
</feature>
<name>A0AAW0RTZ9_9HYPO</name>
<dbReference type="SUPFAM" id="SSF48452">
    <property type="entry name" value="TPR-like"/>
    <property type="match status" value="1"/>
</dbReference>
<evidence type="ECO:0000313" key="10">
    <source>
        <dbReference type="EMBL" id="KAK8145754.1"/>
    </source>
</evidence>
<dbReference type="Pfam" id="PF03029">
    <property type="entry name" value="ATP_bind_1"/>
    <property type="match status" value="1"/>
</dbReference>
<keyword evidence="11" id="KW-1185">Reference proteome</keyword>
<proteinExistence type="inferred from homology"/>
<dbReference type="GO" id="GO:0034044">
    <property type="term" value="C:exomer complex"/>
    <property type="evidence" value="ECO:0007669"/>
    <property type="project" value="TreeGrafter"/>
</dbReference>
<evidence type="ECO:0000256" key="3">
    <source>
        <dbReference type="ARBA" id="ARBA00014579"/>
    </source>
</evidence>
<dbReference type="GO" id="GO:0003924">
    <property type="term" value="F:GTPase activity"/>
    <property type="evidence" value="ECO:0007669"/>
    <property type="project" value="InterPro"/>
</dbReference>
<keyword evidence="6" id="KW-0547">Nucleotide-binding</keyword>
<evidence type="ECO:0000256" key="4">
    <source>
        <dbReference type="ARBA" id="ARBA00022490"/>
    </source>
</evidence>
<dbReference type="FunFam" id="3.40.50.300:FF:000579">
    <property type="entry name" value="GPN-loop GTPase"/>
    <property type="match status" value="1"/>
</dbReference>
<dbReference type="FunFam" id="1.25.40.10:FF:000146">
    <property type="entry name" value="Clathrin-coated vesiclec protein (Bud7)"/>
    <property type="match status" value="1"/>
</dbReference>
<dbReference type="PANTHER" id="PTHR31975:SF1">
    <property type="entry name" value="BUD SITE SELECTION PROTEIN 7-RELATED"/>
    <property type="match status" value="1"/>
</dbReference>
<comment type="similarity">
    <text evidence="2">Belongs to the GPN-loop GTPase family.</text>
</comment>
<keyword evidence="8" id="KW-0342">GTP-binding</keyword>
<feature type="compositionally biased region" description="Acidic residues" evidence="9">
    <location>
        <begin position="1053"/>
        <end position="1070"/>
    </location>
</feature>
<comment type="caution">
    <text evidence="10">The sequence shown here is derived from an EMBL/GenBank/DDBJ whole genome shotgun (WGS) entry which is preliminary data.</text>
</comment>
<evidence type="ECO:0000256" key="2">
    <source>
        <dbReference type="ARBA" id="ARBA00005290"/>
    </source>
</evidence>
<accession>A0AAW0RTZ9</accession>